<protein>
    <recommendedName>
        <fullName evidence="4">Arrestin-like N-terminal domain-containing protein</fullName>
    </recommendedName>
</protein>
<name>A0A369JYB5_HYPMA</name>
<dbReference type="Proteomes" id="UP000076154">
    <property type="component" value="Unassembled WGS sequence"/>
</dbReference>
<evidence type="ECO:0000313" key="2">
    <source>
        <dbReference type="EMBL" id="RDB25527.1"/>
    </source>
</evidence>
<dbReference type="EMBL" id="LUEZ02000040">
    <property type="protein sequence ID" value="RDB25527.1"/>
    <property type="molecule type" value="Genomic_DNA"/>
</dbReference>
<feature type="region of interest" description="Disordered" evidence="1">
    <location>
        <begin position="417"/>
        <end position="448"/>
    </location>
</feature>
<evidence type="ECO:0008006" key="4">
    <source>
        <dbReference type="Google" id="ProtNLM"/>
    </source>
</evidence>
<keyword evidence="3" id="KW-1185">Reference proteome</keyword>
<reference evidence="2" key="1">
    <citation type="submission" date="2018-04" db="EMBL/GenBank/DDBJ databases">
        <title>Whole genome sequencing of Hypsizygus marmoreus.</title>
        <authorList>
            <person name="Choi I.-G."/>
            <person name="Min B."/>
            <person name="Kim J.-G."/>
            <person name="Kim S."/>
            <person name="Oh Y.-L."/>
            <person name="Kong W.-S."/>
            <person name="Park H."/>
            <person name="Jeong J."/>
            <person name="Song E.-S."/>
        </authorList>
    </citation>
    <scope>NUCLEOTIDE SEQUENCE [LARGE SCALE GENOMIC DNA]</scope>
    <source>
        <strain evidence="2">51987-8</strain>
    </source>
</reference>
<evidence type="ECO:0000313" key="3">
    <source>
        <dbReference type="Proteomes" id="UP000076154"/>
    </source>
</evidence>
<sequence>MDVASPPRYRRFSSVRPGLVPRSTDELPPYTRRNTLAQPLVRREPTEHVYLLTEKNRPWVTLKLYSSAKSSKSLPTFFEKENINGSVEINADKGDSIQSITALVTGRIITGASVHDSSTFLSLSLPIWSKSTDIPRVPSPSEGASKSKLLGHCEWPLSIPLPRTVSVPNGTGGVETCRLPETFLERHTTASIQYDFAIVISRGKLRADSQIKTAFGYVPSSRPEAPSMLRQLAYQEGTALVGPQHDPEGWNTLRPIVARGMMYHSQLVEVQCNLSLARPSCYTRGAIIPCYLTLQASDGRLLDHFAAPSAIVVKLLRRLRYFSKPSHSRMDVAWHETVEEVSTAVWWPSASLSSTPTSRHLEGEIKLGKDLRPTTSAGHFSISYQVVLRPFDVPHFASENRSLLLSEPVEIATMHAKGPRPQAYSPPPYASNSRPTNEYYAPLSSGAL</sequence>
<organism evidence="2 3">
    <name type="scientific">Hypsizygus marmoreus</name>
    <name type="common">White beech mushroom</name>
    <name type="synonym">Agaricus marmoreus</name>
    <dbReference type="NCBI Taxonomy" id="39966"/>
    <lineage>
        <taxon>Eukaryota</taxon>
        <taxon>Fungi</taxon>
        <taxon>Dikarya</taxon>
        <taxon>Basidiomycota</taxon>
        <taxon>Agaricomycotina</taxon>
        <taxon>Agaricomycetes</taxon>
        <taxon>Agaricomycetidae</taxon>
        <taxon>Agaricales</taxon>
        <taxon>Tricholomatineae</taxon>
        <taxon>Lyophyllaceae</taxon>
        <taxon>Hypsizygus</taxon>
    </lineage>
</organism>
<dbReference type="Gene3D" id="2.60.40.640">
    <property type="match status" value="1"/>
</dbReference>
<comment type="caution">
    <text evidence="2">The sequence shown here is derived from an EMBL/GenBank/DDBJ whole genome shotgun (WGS) entry which is preliminary data.</text>
</comment>
<dbReference type="OrthoDB" id="3162660at2759"/>
<feature type="region of interest" description="Disordered" evidence="1">
    <location>
        <begin position="1"/>
        <end position="36"/>
    </location>
</feature>
<accession>A0A369JYB5</accession>
<gene>
    <name evidence="2" type="ORF">Hypma_006735</name>
</gene>
<dbReference type="AlphaFoldDB" id="A0A369JYB5"/>
<proteinExistence type="predicted"/>
<dbReference type="InParanoid" id="A0A369JYB5"/>
<evidence type="ECO:0000256" key="1">
    <source>
        <dbReference type="SAM" id="MobiDB-lite"/>
    </source>
</evidence>
<dbReference type="InterPro" id="IPR014752">
    <property type="entry name" value="Arrestin-like_C"/>
</dbReference>
<dbReference type="STRING" id="39966.A0A369JYB5"/>